<dbReference type="InterPro" id="IPR013783">
    <property type="entry name" value="Ig-like_fold"/>
</dbReference>
<keyword evidence="1" id="KW-0378">Hydrolase</keyword>
<dbReference type="Gene3D" id="3.40.50.1110">
    <property type="entry name" value="SGNH hydrolase"/>
    <property type="match status" value="1"/>
</dbReference>
<dbReference type="GO" id="GO:0004553">
    <property type="term" value="F:hydrolase activity, hydrolyzing O-glycosyl compounds"/>
    <property type="evidence" value="ECO:0007669"/>
    <property type="project" value="InterPro"/>
</dbReference>
<reference evidence="3 4" key="1">
    <citation type="submission" date="2020-03" db="EMBL/GenBank/DDBJ databases">
        <authorList>
            <person name="Kim M.K."/>
        </authorList>
    </citation>
    <scope>NUCLEOTIDE SEQUENCE [LARGE SCALE GENOMIC DNA]</scope>
    <source>
        <strain evidence="3 4">BT328</strain>
    </source>
</reference>
<protein>
    <submittedName>
        <fullName evidence="3">Sialate O-acetylesterase</fullName>
    </submittedName>
</protein>
<dbReference type="InterPro" id="IPR036514">
    <property type="entry name" value="SGNH_hydro_sf"/>
</dbReference>
<dbReference type="GO" id="GO:0001681">
    <property type="term" value="F:sialate O-acetylesterase activity"/>
    <property type="evidence" value="ECO:0007669"/>
    <property type="project" value="InterPro"/>
</dbReference>
<name>A0A6G9AYR6_9BACT</name>
<dbReference type="KEGG" id="spib:G8759_00250"/>
<dbReference type="Pfam" id="PF03629">
    <property type="entry name" value="SASA"/>
    <property type="match status" value="2"/>
</dbReference>
<dbReference type="PANTHER" id="PTHR22901:SF0">
    <property type="entry name" value="SIALATE O-ACETYLESTERASE"/>
    <property type="match status" value="1"/>
</dbReference>
<dbReference type="EMBL" id="CP050063">
    <property type="protein sequence ID" value="QIP17602.1"/>
    <property type="molecule type" value="Genomic_DNA"/>
</dbReference>
<dbReference type="Proteomes" id="UP000501802">
    <property type="component" value="Chromosome"/>
</dbReference>
<evidence type="ECO:0000259" key="2">
    <source>
        <dbReference type="Pfam" id="PF03629"/>
    </source>
</evidence>
<dbReference type="InterPro" id="IPR039329">
    <property type="entry name" value="SIAE"/>
</dbReference>
<dbReference type="AlphaFoldDB" id="A0A6G9AYR6"/>
<dbReference type="Gene3D" id="2.60.40.10">
    <property type="entry name" value="Immunoglobulins"/>
    <property type="match status" value="1"/>
</dbReference>
<sequence>MPARFASATGLCILIILLTISVCVQAQLRLPKLISDGMVLQRDATLKVWGWAKAGEKITIRFNRKTYKTITAADGKWLLTLPPMPAGGPYSMDILGNSQLTIKDILIGDVWFCSGQSNMVHQMNIHDVTYAKEIAEANYPQIRQFWVPTLTNLQGPQSDLPNGQWKAAVGDDVRPFSAVAYFFAKKLHSTYKVPIGIINASVGGTPIEAWTSEEGLAEFSTLKATVEKNKDTTYINNLTRPDLTRRAPATATRPVPPIDLGLSGATKWYDVSYVPKGWHPINVPGYWEDQGVKDLNGVVWYRKEIDIPASMVGKPARVFLGRIVDADELYINGKSVGKTTYMYPQRRYNVAADLLKAGKNVFVVRVTNNAGKGGFVPDKPYCVFAGADTVDLKGTWQYKVGTAYRPFAGGGNPSGGSPAGGINAQNQPTALYNAMVAPEINYAIKGFCWYQGESNAGKPQEYEGLQVALIHDWRNQWKQGPLPFLYVQLPGFMDYNYQPMESNWARLREAQLKALSVPNSAMVVAIDLGEWNDIHPDNKKGVGDRLALAAMKIAYKENLISSGPLYESASVDGNKLVVSFTNTGGGLITNDGEELSEFSIAGPDKKFVWGKAKIDGNKLIVWSDEVPNPQYVRYAWADNPVNPNLYNKEGLPASPFRTDQ</sequence>
<evidence type="ECO:0000256" key="1">
    <source>
        <dbReference type="ARBA" id="ARBA00022801"/>
    </source>
</evidence>
<proteinExistence type="predicted"/>
<dbReference type="InterPro" id="IPR005181">
    <property type="entry name" value="SASA"/>
</dbReference>
<dbReference type="PANTHER" id="PTHR22901">
    <property type="entry name" value="SIALATE O-ACETYLESTERASE"/>
    <property type="match status" value="1"/>
</dbReference>
<feature type="domain" description="Sialate O-acetylesterase" evidence="2">
    <location>
        <begin position="109"/>
        <end position="215"/>
    </location>
</feature>
<evidence type="ECO:0000313" key="3">
    <source>
        <dbReference type="EMBL" id="QIP17602.1"/>
    </source>
</evidence>
<evidence type="ECO:0000313" key="4">
    <source>
        <dbReference type="Proteomes" id="UP000501802"/>
    </source>
</evidence>
<accession>A0A6G9AYR6</accession>
<dbReference type="SUPFAM" id="SSF49785">
    <property type="entry name" value="Galactose-binding domain-like"/>
    <property type="match status" value="1"/>
</dbReference>
<feature type="domain" description="Sialate O-acetylesterase" evidence="2">
    <location>
        <begin position="427"/>
        <end position="550"/>
    </location>
</feature>
<gene>
    <name evidence="3" type="ORF">G8759_00250</name>
</gene>
<dbReference type="GO" id="GO:0005975">
    <property type="term" value="P:carbohydrate metabolic process"/>
    <property type="evidence" value="ECO:0007669"/>
    <property type="project" value="InterPro"/>
</dbReference>
<dbReference type="SUPFAM" id="SSF52266">
    <property type="entry name" value="SGNH hydrolase"/>
    <property type="match status" value="1"/>
</dbReference>
<dbReference type="InterPro" id="IPR008979">
    <property type="entry name" value="Galactose-bd-like_sf"/>
</dbReference>
<organism evidence="3 4">
    <name type="scientific">Spirosoma aureum</name>
    <dbReference type="NCBI Taxonomy" id="2692134"/>
    <lineage>
        <taxon>Bacteria</taxon>
        <taxon>Pseudomonadati</taxon>
        <taxon>Bacteroidota</taxon>
        <taxon>Cytophagia</taxon>
        <taxon>Cytophagales</taxon>
        <taxon>Cytophagaceae</taxon>
        <taxon>Spirosoma</taxon>
    </lineage>
</organism>
<dbReference type="Gene3D" id="2.60.120.260">
    <property type="entry name" value="Galactose-binding domain-like"/>
    <property type="match status" value="1"/>
</dbReference>
<keyword evidence="4" id="KW-1185">Reference proteome</keyword>